<dbReference type="InterPro" id="IPR025667">
    <property type="entry name" value="SprB_repeat"/>
</dbReference>
<dbReference type="Pfam" id="PF18962">
    <property type="entry name" value="Por_Secre_tail"/>
    <property type="match status" value="1"/>
</dbReference>
<feature type="domain" description="PKD/Chitinase" evidence="1">
    <location>
        <begin position="680"/>
        <end position="757"/>
    </location>
</feature>
<dbReference type="SMART" id="SM00089">
    <property type="entry name" value="PKD"/>
    <property type="match status" value="1"/>
</dbReference>
<name>A0ABS0Q402_9BACT</name>
<sequence>MKQLDFAKNNQGTALAPPRTAARPAGRLVLWTLLMLGLLLGAGAPAQASHFRYGTLTWRTVSTDPSKLTVQFKVSQAWRLSFGAFANNVPVPGAVFNDVMNFGDGTTGNMNLVVTSVDVPGDSFYAEAVVTHTYAAAGNYRAFFSDCCRIYTLSNNANSTWYVSTLVNAGSGNNSPVSTLAPVVNLAVGQAAATFQLPASDPDGDALTYSLATSADINNEPFTNAPTLAVNPATGAATFSTVGRTVGQLFNGVIKVSDGRTSILVDFLINITAASTAPVFDYSITPPNGYVYQVSPGQAVTFGVRATDSDPNDVVNLKAFGLPAAATTAPTLPLNGNPVQTAFTWTPTAANLGTVIINFVAQDLAGVQTSTSVTIEVSQKPRFDVPPTPANTSVVQVTPGTALRYTIQASSPVASNRVSIASAAGLPASASFAPALPTAAANPTSTQLNWTPVLADWGPHAATFVARDNNNEQATHALSFIINSAPAFTSQPSNLTRTVGQPFTYNITATDPDLPYGDRLTITASVLPSWLQLIYPGNGTATLSGTPTLAQVGTHRVTLEAEDIYHHGNSYGTISQTFVITVMACNVAAVPTATDPSCAGSSTGSIALAVTGALAPATYAWTGPNRFQATTQNLSQLGAGTYTVVVTGANGCTATAQATLKDPAPATPPTVTVSLANPVVVQQPTTIFLGYGPQTATLTASGGVSYRWSPATNLSNASIANPVFAPTAAGQYTYTVTATNAAGCQTSASVTLSVIDANCGNNPKNPKVLVCHNGHEICISPNAVPAHIGPGSTHDDYLGSCTGTSMPGTASTAAQLVLEAYPNPVAKSTVVNFRAPVTSAATVQVYNQMGVLVATLFEGEAQAGRDYPLEVDASHWPTGIYLCRFVSKGQSQTQQLMVTK</sequence>
<dbReference type="EMBL" id="JAEDAE010000002">
    <property type="protein sequence ID" value="MBH8557384.1"/>
    <property type="molecule type" value="Genomic_DNA"/>
</dbReference>
<dbReference type="InterPro" id="IPR026444">
    <property type="entry name" value="Secre_tail"/>
</dbReference>
<proteinExistence type="predicted"/>
<evidence type="ECO:0000259" key="1">
    <source>
        <dbReference type="SMART" id="SM00089"/>
    </source>
</evidence>
<dbReference type="InterPro" id="IPR056844">
    <property type="entry name" value="SibA-E_N"/>
</dbReference>
<dbReference type="InterPro" id="IPR006644">
    <property type="entry name" value="Cadg"/>
</dbReference>
<dbReference type="RefSeq" id="WP_198074612.1">
    <property type="nucleotide sequence ID" value="NZ_JAEDAE010000002.1"/>
</dbReference>
<dbReference type="Proteomes" id="UP000625631">
    <property type="component" value="Unassembled WGS sequence"/>
</dbReference>
<dbReference type="InterPro" id="IPR015919">
    <property type="entry name" value="Cadherin-like_sf"/>
</dbReference>
<dbReference type="InterPro" id="IPR035986">
    <property type="entry name" value="PKD_dom_sf"/>
</dbReference>
<reference evidence="3 4" key="1">
    <citation type="submission" date="2020-12" db="EMBL/GenBank/DDBJ databases">
        <title>Hymenobacter sp.</title>
        <authorList>
            <person name="Kim M.K."/>
        </authorList>
    </citation>
    <scope>NUCLEOTIDE SEQUENCE [LARGE SCALE GENOMIC DNA]</scope>
    <source>
        <strain evidence="3 4">BT442</strain>
    </source>
</reference>
<feature type="domain" description="Dystroglycan-type cadherin-like" evidence="2">
    <location>
        <begin position="483"/>
        <end position="589"/>
    </location>
</feature>
<protein>
    <submittedName>
        <fullName evidence="3">T9SS type A sorting domain-containing protein</fullName>
    </submittedName>
</protein>
<dbReference type="NCBIfam" id="TIGR04183">
    <property type="entry name" value="Por_Secre_tail"/>
    <property type="match status" value="1"/>
</dbReference>
<gene>
    <name evidence="3" type="ORF">I7X13_04955</name>
</gene>
<comment type="caution">
    <text evidence="3">The sequence shown here is derived from an EMBL/GenBank/DDBJ whole genome shotgun (WGS) entry which is preliminary data.</text>
</comment>
<dbReference type="Pfam" id="PF13573">
    <property type="entry name" value="SprB"/>
    <property type="match status" value="1"/>
</dbReference>
<dbReference type="Gene3D" id="2.60.40.10">
    <property type="entry name" value="Immunoglobulins"/>
    <property type="match status" value="3"/>
</dbReference>
<keyword evidence="4" id="KW-1185">Reference proteome</keyword>
<evidence type="ECO:0000313" key="4">
    <source>
        <dbReference type="Proteomes" id="UP000625631"/>
    </source>
</evidence>
<dbReference type="InterPro" id="IPR013783">
    <property type="entry name" value="Ig-like_fold"/>
</dbReference>
<dbReference type="Pfam" id="PF24907">
    <property type="entry name" value="SIBA-E_N"/>
    <property type="match status" value="1"/>
</dbReference>
<evidence type="ECO:0000313" key="3">
    <source>
        <dbReference type="EMBL" id="MBH8557384.1"/>
    </source>
</evidence>
<organism evidence="3 4">
    <name type="scientific">Hymenobacter negativus</name>
    <dbReference type="NCBI Taxonomy" id="2795026"/>
    <lineage>
        <taxon>Bacteria</taxon>
        <taxon>Pseudomonadati</taxon>
        <taxon>Bacteroidota</taxon>
        <taxon>Cytophagia</taxon>
        <taxon>Cytophagales</taxon>
        <taxon>Hymenobacteraceae</taxon>
        <taxon>Hymenobacter</taxon>
    </lineage>
</organism>
<dbReference type="InterPro" id="IPR022409">
    <property type="entry name" value="PKD/Chitinase_dom"/>
</dbReference>
<dbReference type="SUPFAM" id="SSF49313">
    <property type="entry name" value="Cadherin-like"/>
    <property type="match status" value="1"/>
</dbReference>
<dbReference type="SUPFAM" id="SSF49299">
    <property type="entry name" value="PKD domain"/>
    <property type="match status" value="1"/>
</dbReference>
<evidence type="ECO:0000259" key="2">
    <source>
        <dbReference type="SMART" id="SM00736"/>
    </source>
</evidence>
<dbReference type="Pfam" id="PF05345">
    <property type="entry name" value="He_PIG"/>
    <property type="match status" value="1"/>
</dbReference>
<dbReference type="SMART" id="SM00736">
    <property type="entry name" value="CADG"/>
    <property type="match status" value="1"/>
</dbReference>
<accession>A0ABS0Q402</accession>